<keyword evidence="3" id="KW-0067">ATP-binding</keyword>
<evidence type="ECO:0000256" key="6">
    <source>
        <dbReference type="ARBA" id="ARBA00023125"/>
    </source>
</evidence>
<keyword evidence="6" id="KW-0238">DNA-binding</keyword>
<feature type="modified residue" description="4-aspartylphosphate" evidence="9">
    <location>
        <position position="54"/>
    </location>
</feature>
<reference evidence="12" key="1">
    <citation type="submission" date="2022-08" db="EMBL/GenBank/DDBJ databases">
        <title>Complete Genome Sequences of 2 Bosea sp. soil isolates.</title>
        <authorList>
            <person name="Alvarez Arevalo M."/>
            <person name="Sterndorff E.B."/>
            <person name="Faurdal D."/>
            <person name="Joergensen T.S."/>
            <person name="Weber T."/>
        </authorList>
    </citation>
    <scope>NUCLEOTIDE SEQUENCE</scope>
    <source>
        <strain evidence="12">NBC_00436</strain>
    </source>
</reference>
<keyword evidence="5" id="KW-0805">Transcription regulation</keyword>
<evidence type="ECO:0000259" key="10">
    <source>
        <dbReference type="PROSITE" id="PS50045"/>
    </source>
</evidence>
<dbReference type="PRINTS" id="PR01590">
    <property type="entry name" value="HTHFIS"/>
</dbReference>
<dbReference type="GO" id="GO:0000160">
    <property type="term" value="P:phosphorelay signal transduction system"/>
    <property type="evidence" value="ECO:0007669"/>
    <property type="project" value="UniProtKB-KW"/>
</dbReference>
<dbReference type="GO" id="GO:0043565">
    <property type="term" value="F:sequence-specific DNA binding"/>
    <property type="evidence" value="ECO:0007669"/>
    <property type="project" value="InterPro"/>
</dbReference>
<dbReference type="PROSITE" id="PS50045">
    <property type="entry name" value="SIGMA54_INTERACT_4"/>
    <property type="match status" value="1"/>
</dbReference>
<dbReference type="Gene3D" id="3.40.50.300">
    <property type="entry name" value="P-loop containing nucleotide triphosphate hydrolases"/>
    <property type="match status" value="1"/>
</dbReference>
<gene>
    <name evidence="12" type="ORF">NWE54_06915</name>
</gene>
<dbReference type="InterPro" id="IPR058031">
    <property type="entry name" value="AAA_lid_NorR"/>
</dbReference>
<dbReference type="InterPro" id="IPR002078">
    <property type="entry name" value="Sigma_54_int"/>
</dbReference>
<keyword evidence="4" id="KW-0902">Two-component regulatory system</keyword>
<dbReference type="SUPFAM" id="SSF46689">
    <property type="entry name" value="Homeodomain-like"/>
    <property type="match status" value="1"/>
</dbReference>
<proteinExistence type="predicted"/>
<sequence length="451" mass="48722">MNAPKIVLVDDDAEVLEAWRLTLELEGFAVIAKRSGDAALTELGRDASVVLVSDVRMPGRDGFGLLAAVTAIDAEIPVVLITGHADVPMAVKAIREGAWDFVEKPADPVRLIETIRRASEFRRLIIENRSLKAGAHTEDPWAARVVGHSPAVARLRGRLALLADADTDVLLFGETGTGKEVAARALHDLGNRRAGRFVAVNCGAIPETMIESELFGHEAGAFTGARERRIGKIEHASGGTLFLDEIESMPMAAQVRLLRALQERRIERLGSNKEITVDIRIVAATKTDLAALAKAGGFREDLVYRLNVVTLRLPPLRDRREDIPLLFQHFLALAAARVGRSAPPLGRDLLQRLARQDWPGNVRELRNAAERSLLGMDEDFEDADAGAAAANGAERTLEELVAIAEADGIGAALKRHNGRIGVTAAALGITRKTLYLKMRRYGLSGAAALAD</sequence>
<dbReference type="Pfam" id="PF00158">
    <property type="entry name" value="Sigma54_activat"/>
    <property type="match status" value="1"/>
</dbReference>
<dbReference type="PROSITE" id="PS50110">
    <property type="entry name" value="RESPONSE_REGULATORY"/>
    <property type="match status" value="1"/>
</dbReference>
<keyword evidence="1 9" id="KW-0597">Phosphoprotein</keyword>
<dbReference type="CDD" id="cd17549">
    <property type="entry name" value="REC_DctD-like"/>
    <property type="match status" value="1"/>
</dbReference>
<evidence type="ECO:0000256" key="5">
    <source>
        <dbReference type="ARBA" id="ARBA00023015"/>
    </source>
</evidence>
<evidence type="ECO:0000256" key="3">
    <source>
        <dbReference type="ARBA" id="ARBA00022840"/>
    </source>
</evidence>
<dbReference type="Pfam" id="PF00072">
    <property type="entry name" value="Response_reg"/>
    <property type="match status" value="1"/>
</dbReference>
<dbReference type="InterPro" id="IPR011006">
    <property type="entry name" value="CheY-like_superfamily"/>
</dbReference>
<dbReference type="FunFam" id="3.40.50.2300:FF:000018">
    <property type="entry name" value="DNA-binding transcriptional regulator NtrC"/>
    <property type="match status" value="1"/>
</dbReference>
<dbReference type="Gene3D" id="1.10.8.60">
    <property type="match status" value="1"/>
</dbReference>
<organism evidence="12">
    <name type="scientific">Bosea sp. NBC_00436</name>
    <dbReference type="NCBI Taxonomy" id="2969620"/>
    <lineage>
        <taxon>Bacteria</taxon>
        <taxon>Pseudomonadati</taxon>
        <taxon>Pseudomonadota</taxon>
        <taxon>Alphaproteobacteria</taxon>
        <taxon>Hyphomicrobiales</taxon>
        <taxon>Boseaceae</taxon>
        <taxon>Bosea</taxon>
    </lineage>
</organism>
<dbReference type="InterPro" id="IPR001789">
    <property type="entry name" value="Sig_transdc_resp-reg_receiver"/>
</dbReference>
<dbReference type="InterPro" id="IPR003593">
    <property type="entry name" value="AAA+_ATPase"/>
</dbReference>
<dbReference type="SMART" id="SM00448">
    <property type="entry name" value="REC"/>
    <property type="match status" value="1"/>
</dbReference>
<evidence type="ECO:0000259" key="11">
    <source>
        <dbReference type="PROSITE" id="PS50110"/>
    </source>
</evidence>
<dbReference type="EMBL" id="CP102774">
    <property type="protein sequence ID" value="UZF88513.1"/>
    <property type="molecule type" value="Genomic_DNA"/>
</dbReference>
<dbReference type="InterPro" id="IPR027417">
    <property type="entry name" value="P-loop_NTPase"/>
</dbReference>
<dbReference type="Pfam" id="PF02954">
    <property type="entry name" value="HTH_8"/>
    <property type="match status" value="1"/>
</dbReference>
<dbReference type="CDD" id="cd00009">
    <property type="entry name" value="AAA"/>
    <property type="match status" value="1"/>
</dbReference>
<dbReference type="SUPFAM" id="SSF52172">
    <property type="entry name" value="CheY-like"/>
    <property type="match status" value="1"/>
</dbReference>
<dbReference type="InterPro" id="IPR025944">
    <property type="entry name" value="Sigma_54_int_dom_CS"/>
</dbReference>
<evidence type="ECO:0000313" key="12">
    <source>
        <dbReference type="EMBL" id="UZF88513.1"/>
    </source>
</evidence>
<evidence type="ECO:0000256" key="2">
    <source>
        <dbReference type="ARBA" id="ARBA00022741"/>
    </source>
</evidence>
<evidence type="ECO:0000256" key="1">
    <source>
        <dbReference type="ARBA" id="ARBA00022553"/>
    </source>
</evidence>
<keyword evidence="8" id="KW-0804">Transcription</keyword>
<dbReference type="PANTHER" id="PTHR32071:SF57">
    <property type="entry name" value="C4-DICARBOXYLATE TRANSPORT TRANSCRIPTIONAL REGULATORY PROTEIN DCTD"/>
    <property type="match status" value="1"/>
</dbReference>
<dbReference type="InterPro" id="IPR025943">
    <property type="entry name" value="Sigma_54_int_dom_ATP-bd_2"/>
</dbReference>
<accession>A0A9E8CT82</accession>
<dbReference type="Pfam" id="PF25601">
    <property type="entry name" value="AAA_lid_14"/>
    <property type="match status" value="1"/>
</dbReference>
<dbReference type="SMART" id="SM00382">
    <property type="entry name" value="AAA"/>
    <property type="match status" value="1"/>
</dbReference>
<dbReference type="Gene3D" id="3.40.50.2300">
    <property type="match status" value="1"/>
</dbReference>
<dbReference type="PROSITE" id="PS00688">
    <property type="entry name" value="SIGMA54_INTERACT_3"/>
    <property type="match status" value="1"/>
</dbReference>
<dbReference type="InterPro" id="IPR002197">
    <property type="entry name" value="HTH_Fis"/>
</dbReference>
<dbReference type="FunFam" id="3.40.50.300:FF:000006">
    <property type="entry name" value="DNA-binding transcriptional regulator NtrC"/>
    <property type="match status" value="1"/>
</dbReference>
<keyword evidence="2" id="KW-0547">Nucleotide-binding</keyword>
<dbReference type="AlphaFoldDB" id="A0A9E8CT82"/>
<keyword evidence="7" id="KW-0010">Activator</keyword>
<name>A0A9E8CT82_9HYPH</name>
<evidence type="ECO:0000256" key="9">
    <source>
        <dbReference type="PROSITE-ProRule" id="PRU00169"/>
    </source>
</evidence>
<dbReference type="PANTHER" id="PTHR32071">
    <property type="entry name" value="TRANSCRIPTIONAL REGULATORY PROTEIN"/>
    <property type="match status" value="1"/>
</dbReference>
<dbReference type="PROSITE" id="PS00676">
    <property type="entry name" value="SIGMA54_INTERACT_2"/>
    <property type="match status" value="1"/>
</dbReference>
<evidence type="ECO:0000256" key="4">
    <source>
        <dbReference type="ARBA" id="ARBA00023012"/>
    </source>
</evidence>
<feature type="domain" description="Sigma-54 factor interaction" evidence="10">
    <location>
        <begin position="145"/>
        <end position="374"/>
    </location>
</feature>
<feature type="domain" description="Response regulatory" evidence="11">
    <location>
        <begin position="5"/>
        <end position="119"/>
    </location>
</feature>
<dbReference type="InterPro" id="IPR009057">
    <property type="entry name" value="Homeodomain-like_sf"/>
</dbReference>
<dbReference type="SUPFAM" id="SSF52540">
    <property type="entry name" value="P-loop containing nucleoside triphosphate hydrolases"/>
    <property type="match status" value="1"/>
</dbReference>
<evidence type="ECO:0000256" key="8">
    <source>
        <dbReference type="ARBA" id="ARBA00023163"/>
    </source>
</evidence>
<dbReference type="GO" id="GO:0005524">
    <property type="term" value="F:ATP binding"/>
    <property type="evidence" value="ECO:0007669"/>
    <property type="project" value="UniProtKB-KW"/>
</dbReference>
<evidence type="ECO:0000256" key="7">
    <source>
        <dbReference type="ARBA" id="ARBA00023159"/>
    </source>
</evidence>
<protein>
    <submittedName>
        <fullName evidence="12">Sigma-54 dependent transcriptional regulator</fullName>
    </submittedName>
</protein>
<dbReference type="Gene3D" id="1.10.10.60">
    <property type="entry name" value="Homeodomain-like"/>
    <property type="match status" value="1"/>
</dbReference>
<dbReference type="GO" id="GO:0006355">
    <property type="term" value="P:regulation of DNA-templated transcription"/>
    <property type="evidence" value="ECO:0007669"/>
    <property type="project" value="InterPro"/>
</dbReference>